<accession>A0ABP1AAI5</accession>
<gene>
    <name evidence="2" type="ORF">CSSPJE1EN2_LOCUS2548</name>
</gene>
<name>A0ABP1AAI5_9BRYO</name>
<dbReference type="Proteomes" id="UP001497522">
    <property type="component" value="Chromosome 10"/>
</dbReference>
<dbReference type="EMBL" id="OZ023711">
    <property type="protein sequence ID" value="CAK9859553.1"/>
    <property type="molecule type" value="Genomic_DNA"/>
</dbReference>
<feature type="region of interest" description="Disordered" evidence="1">
    <location>
        <begin position="45"/>
        <end position="93"/>
    </location>
</feature>
<evidence type="ECO:0008006" key="4">
    <source>
        <dbReference type="Google" id="ProtNLM"/>
    </source>
</evidence>
<feature type="region of interest" description="Disordered" evidence="1">
    <location>
        <begin position="1"/>
        <end position="27"/>
    </location>
</feature>
<feature type="region of interest" description="Disordered" evidence="1">
    <location>
        <begin position="300"/>
        <end position="330"/>
    </location>
</feature>
<sequence length="355" mass="39070">MMAGRRDDDDDDHTTEDTPWYWQDHSSLKLDSDSPLAAISRSFWDDFTQNEGDPQALFPPPPGSDSRYSNPSLFSMDNQESNSQGSPSSSDYGVQLGERYKRRRMLQFTGARTDILPRDSPSFTSVLPSSLENCVNPSIPGSDDYLMPIFTAASPLWYTRNDDATGPAVANAQQLGDKWMVRCFERNNMGNNSAHHPMEATKVPQTAPMLDISEMKTSVPPLIDFNTESCSQPWQPQHRPEAEILQGPVTPFSKPPLSGRKPLTDASRFKLKSSTPVAYPFALLKPYSAEGAVTLNDINKRLLSPPPRPVQGPLPIENERPATQSGSGLSGKSVVACTKIHTEGNGTITIMRTKG</sequence>
<feature type="compositionally biased region" description="Low complexity" evidence="1">
    <location>
        <begin position="81"/>
        <end position="90"/>
    </location>
</feature>
<dbReference type="PANTHER" id="PTHR33385:SF4">
    <property type="entry name" value="PROTEIN XRI1"/>
    <property type="match status" value="1"/>
</dbReference>
<reference evidence="2" key="1">
    <citation type="submission" date="2024-03" db="EMBL/GenBank/DDBJ databases">
        <authorList>
            <consortium name="ELIXIR-Norway"/>
            <consortium name="Elixir Norway"/>
        </authorList>
    </citation>
    <scope>NUCLEOTIDE SEQUENCE</scope>
</reference>
<dbReference type="InterPro" id="IPR039933">
    <property type="entry name" value="XRI1"/>
</dbReference>
<organism evidence="2 3">
    <name type="scientific">Sphagnum jensenii</name>
    <dbReference type="NCBI Taxonomy" id="128206"/>
    <lineage>
        <taxon>Eukaryota</taxon>
        <taxon>Viridiplantae</taxon>
        <taxon>Streptophyta</taxon>
        <taxon>Embryophyta</taxon>
        <taxon>Bryophyta</taxon>
        <taxon>Sphagnophytina</taxon>
        <taxon>Sphagnopsida</taxon>
        <taxon>Sphagnales</taxon>
        <taxon>Sphagnaceae</taxon>
        <taxon>Sphagnum</taxon>
    </lineage>
</organism>
<protein>
    <recommendedName>
        <fullName evidence="4">Protein XRI1</fullName>
    </recommendedName>
</protein>
<feature type="compositionally biased region" description="Polar residues" evidence="1">
    <location>
        <begin position="66"/>
        <end position="80"/>
    </location>
</feature>
<dbReference type="PANTHER" id="PTHR33385">
    <property type="entry name" value="PROTEIN XRI1"/>
    <property type="match status" value="1"/>
</dbReference>
<keyword evidence="3" id="KW-1185">Reference proteome</keyword>
<evidence type="ECO:0000256" key="1">
    <source>
        <dbReference type="SAM" id="MobiDB-lite"/>
    </source>
</evidence>
<evidence type="ECO:0000313" key="3">
    <source>
        <dbReference type="Proteomes" id="UP001497522"/>
    </source>
</evidence>
<evidence type="ECO:0000313" key="2">
    <source>
        <dbReference type="EMBL" id="CAK9859553.1"/>
    </source>
</evidence>
<proteinExistence type="predicted"/>